<evidence type="ECO:0008006" key="3">
    <source>
        <dbReference type="Google" id="ProtNLM"/>
    </source>
</evidence>
<dbReference type="AlphaFoldDB" id="A0A1H8GWR5"/>
<keyword evidence="2" id="KW-1185">Reference proteome</keyword>
<dbReference type="RefSeq" id="WP_090748648.1">
    <property type="nucleotide sequence ID" value="NZ_FOBW01000014.1"/>
</dbReference>
<dbReference type="OrthoDB" id="2066462at2"/>
<accession>A0A1H8GWR5</accession>
<protein>
    <recommendedName>
        <fullName evidence="3">Mu-like prophage protein Com</fullName>
    </recommendedName>
</protein>
<dbReference type="Proteomes" id="UP000198553">
    <property type="component" value="Unassembled WGS sequence"/>
</dbReference>
<dbReference type="EMBL" id="FOBW01000014">
    <property type="protein sequence ID" value="SEN48433.1"/>
    <property type="molecule type" value="Genomic_DNA"/>
</dbReference>
<evidence type="ECO:0000313" key="1">
    <source>
        <dbReference type="EMBL" id="SEN48433.1"/>
    </source>
</evidence>
<organism evidence="1 2">
    <name type="scientific">Mesobacillus persicus</name>
    <dbReference type="NCBI Taxonomy" id="930146"/>
    <lineage>
        <taxon>Bacteria</taxon>
        <taxon>Bacillati</taxon>
        <taxon>Bacillota</taxon>
        <taxon>Bacilli</taxon>
        <taxon>Bacillales</taxon>
        <taxon>Bacillaceae</taxon>
        <taxon>Mesobacillus</taxon>
    </lineage>
</organism>
<sequence length="68" mass="7539">MIKEAKIMRVECPACGYRLLDKGNEAAGPVQTKCARCKRVWEVELATGEFKKVSGKPITRRKGDSDSP</sequence>
<proteinExistence type="predicted"/>
<evidence type="ECO:0000313" key="2">
    <source>
        <dbReference type="Proteomes" id="UP000198553"/>
    </source>
</evidence>
<gene>
    <name evidence="1" type="ORF">SAMN05192533_1143</name>
</gene>
<reference evidence="2" key="1">
    <citation type="submission" date="2016-10" db="EMBL/GenBank/DDBJ databases">
        <authorList>
            <person name="Varghese N."/>
            <person name="Submissions S."/>
        </authorList>
    </citation>
    <scope>NUCLEOTIDE SEQUENCE [LARGE SCALE GENOMIC DNA]</scope>
    <source>
        <strain evidence="2">B48,IBRC-M 10115,DSM 25386,CECT 8001</strain>
    </source>
</reference>
<name>A0A1H8GWR5_9BACI</name>